<feature type="transmembrane region" description="Helical" evidence="1">
    <location>
        <begin position="7"/>
        <end position="28"/>
    </location>
</feature>
<dbReference type="AlphaFoldDB" id="A0AAV1ZP92"/>
<name>A0AAV1ZP92_9ARAC</name>
<dbReference type="Proteomes" id="UP001497382">
    <property type="component" value="Unassembled WGS sequence"/>
</dbReference>
<feature type="transmembrane region" description="Helical" evidence="1">
    <location>
        <begin position="48"/>
        <end position="66"/>
    </location>
</feature>
<dbReference type="EMBL" id="CAXIEN010000059">
    <property type="protein sequence ID" value="CAL1272207.1"/>
    <property type="molecule type" value="Genomic_DNA"/>
</dbReference>
<organism evidence="2 3">
    <name type="scientific">Larinioides sclopetarius</name>
    <dbReference type="NCBI Taxonomy" id="280406"/>
    <lineage>
        <taxon>Eukaryota</taxon>
        <taxon>Metazoa</taxon>
        <taxon>Ecdysozoa</taxon>
        <taxon>Arthropoda</taxon>
        <taxon>Chelicerata</taxon>
        <taxon>Arachnida</taxon>
        <taxon>Araneae</taxon>
        <taxon>Araneomorphae</taxon>
        <taxon>Entelegynae</taxon>
        <taxon>Araneoidea</taxon>
        <taxon>Araneidae</taxon>
        <taxon>Larinioides</taxon>
    </lineage>
</organism>
<evidence type="ECO:0000313" key="2">
    <source>
        <dbReference type="EMBL" id="CAL1272207.1"/>
    </source>
</evidence>
<proteinExistence type="predicted"/>
<evidence type="ECO:0000313" key="3">
    <source>
        <dbReference type="Proteomes" id="UP001497382"/>
    </source>
</evidence>
<sequence>MQVLETIVFYLSITLYIDIYFSISSTHGPYNLYTKFNQRPTLRMDSTWTKWLTLIITTLYISVYTLPL</sequence>
<keyword evidence="1" id="KW-0472">Membrane</keyword>
<gene>
    <name evidence="2" type="ORF">LARSCL_LOCUS6239</name>
</gene>
<comment type="caution">
    <text evidence="2">The sequence shown here is derived from an EMBL/GenBank/DDBJ whole genome shotgun (WGS) entry which is preliminary data.</text>
</comment>
<protein>
    <submittedName>
        <fullName evidence="2">Uncharacterized protein</fullName>
    </submittedName>
</protein>
<evidence type="ECO:0000256" key="1">
    <source>
        <dbReference type="SAM" id="Phobius"/>
    </source>
</evidence>
<reference evidence="2 3" key="1">
    <citation type="submission" date="2024-04" db="EMBL/GenBank/DDBJ databases">
        <authorList>
            <person name="Rising A."/>
            <person name="Reimegard J."/>
            <person name="Sonavane S."/>
            <person name="Akerstrom W."/>
            <person name="Nylinder S."/>
            <person name="Hedman E."/>
            <person name="Kallberg Y."/>
        </authorList>
    </citation>
    <scope>NUCLEOTIDE SEQUENCE [LARGE SCALE GENOMIC DNA]</scope>
</reference>
<accession>A0AAV1ZP92</accession>
<keyword evidence="1" id="KW-0812">Transmembrane</keyword>
<keyword evidence="1" id="KW-1133">Transmembrane helix</keyword>
<keyword evidence="3" id="KW-1185">Reference proteome</keyword>